<dbReference type="PANTHER" id="PTHR12224:SF0">
    <property type="entry name" value="BETA-1,4-MANNOSYL-GLYCOPROTEIN 4-BETA-N-ACETYLGLUCOSAMINYLTRANSFERASE"/>
    <property type="match status" value="1"/>
</dbReference>
<feature type="compositionally biased region" description="Low complexity" evidence="1">
    <location>
        <begin position="452"/>
        <end position="462"/>
    </location>
</feature>
<dbReference type="EMBL" id="MCFG01000101">
    <property type="protein sequence ID" value="ORX82175.1"/>
    <property type="molecule type" value="Genomic_DNA"/>
</dbReference>
<dbReference type="OrthoDB" id="6474464at2759"/>
<keyword evidence="2" id="KW-0812">Transmembrane</keyword>
<keyword evidence="2" id="KW-0472">Membrane</keyword>
<dbReference type="STRING" id="1754192.A0A1Y1X8T6"/>
<organism evidence="3 4">
    <name type="scientific">Anaeromyces robustus</name>
    <dbReference type="NCBI Taxonomy" id="1754192"/>
    <lineage>
        <taxon>Eukaryota</taxon>
        <taxon>Fungi</taxon>
        <taxon>Fungi incertae sedis</taxon>
        <taxon>Chytridiomycota</taxon>
        <taxon>Chytridiomycota incertae sedis</taxon>
        <taxon>Neocallimastigomycetes</taxon>
        <taxon>Neocallimastigales</taxon>
        <taxon>Neocallimastigaceae</taxon>
        <taxon>Anaeromyces</taxon>
    </lineage>
</organism>
<comment type="caution">
    <text evidence="3">The sequence shown here is derived from an EMBL/GenBank/DDBJ whole genome shotgun (WGS) entry which is preliminary data.</text>
</comment>
<accession>A0A1Y1X8T6</accession>
<reference evidence="3 4" key="1">
    <citation type="submission" date="2016-08" db="EMBL/GenBank/DDBJ databases">
        <title>A Parts List for Fungal Cellulosomes Revealed by Comparative Genomics.</title>
        <authorList>
            <consortium name="DOE Joint Genome Institute"/>
            <person name="Haitjema C.H."/>
            <person name="Gilmore S.P."/>
            <person name="Henske J.K."/>
            <person name="Solomon K.V."/>
            <person name="De Groot R."/>
            <person name="Kuo A."/>
            <person name="Mondo S.J."/>
            <person name="Salamov A.A."/>
            <person name="Labutti K."/>
            <person name="Zhao Z."/>
            <person name="Chiniquy J."/>
            <person name="Barry K."/>
            <person name="Brewer H.M."/>
            <person name="Purvine S.O."/>
            <person name="Wright A.T."/>
            <person name="Boxma B."/>
            <person name="Van Alen T."/>
            <person name="Hackstein J.H."/>
            <person name="Baker S.E."/>
            <person name="Grigoriev I.V."/>
            <person name="O'Malley M.A."/>
        </authorList>
    </citation>
    <scope>NUCLEOTIDE SEQUENCE [LARGE SCALE GENOMIC DNA]</scope>
    <source>
        <strain evidence="3 4">S4</strain>
    </source>
</reference>
<protein>
    <recommendedName>
        <fullName evidence="5">Glycosyltransferase family 17 protein</fullName>
    </recommendedName>
</protein>
<dbReference type="GO" id="GO:0006044">
    <property type="term" value="P:N-acetylglucosamine metabolic process"/>
    <property type="evidence" value="ECO:0007669"/>
    <property type="project" value="TreeGrafter"/>
</dbReference>
<evidence type="ECO:0000313" key="4">
    <source>
        <dbReference type="Proteomes" id="UP000193944"/>
    </source>
</evidence>
<feature type="transmembrane region" description="Helical" evidence="2">
    <location>
        <begin position="35"/>
        <end position="52"/>
    </location>
</feature>
<name>A0A1Y1X8T6_9FUNG</name>
<feature type="region of interest" description="Disordered" evidence="1">
    <location>
        <begin position="446"/>
        <end position="477"/>
    </location>
</feature>
<dbReference type="AlphaFoldDB" id="A0A1Y1X8T6"/>
<dbReference type="Proteomes" id="UP000193944">
    <property type="component" value="Unassembled WGS sequence"/>
</dbReference>
<dbReference type="Pfam" id="PF04724">
    <property type="entry name" value="Glyco_transf_17"/>
    <property type="match status" value="1"/>
</dbReference>
<dbReference type="InterPro" id="IPR006813">
    <property type="entry name" value="Glyco_trans_17"/>
</dbReference>
<reference evidence="3 4" key="2">
    <citation type="submission" date="2016-08" db="EMBL/GenBank/DDBJ databases">
        <title>Pervasive Adenine N6-methylation of Active Genes in Fungi.</title>
        <authorList>
            <consortium name="DOE Joint Genome Institute"/>
            <person name="Mondo S.J."/>
            <person name="Dannebaum R.O."/>
            <person name="Kuo R.C."/>
            <person name="Labutti K."/>
            <person name="Haridas S."/>
            <person name="Kuo A."/>
            <person name="Salamov A."/>
            <person name="Ahrendt S.R."/>
            <person name="Lipzen A."/>
            <person name="Sullivan W."/>
            <person name="Andreopoulos W.B."/>
            <person name="Clum A."/>
            <person name="Lindquist E."/>
            <person name="Daum C."/>
            <person name="Ramamoorthy G.K."/>
            <person name="Gryganskyi A."/>
            <person name="Culley D."/>
            <person name="Magnuson J.K."/>
            <person name="James T.Y."/>
            <person name="O'Malley M.A."/>
            <person name="Stajich J.E."/>
            <person name="Spatafora J.W."/>
            <person name="Visel A."/>
            <person name="Grigoriev I.V."/>
        </authorList>
    </citation>
    <scope>NUCLEOTIDE SEQUENCE [LARGE SCALE GENOMIC DNA]</scope>
    <source>
        <strain evidence="3 4">S4</strain>
    </source>
</reference>
<keyword evidence="2" id="KW-1133">Transmembrane helix</keyword>
<dbReference type="GO" id="GO:0016020">
    <property type="term" value="C:membrane"/>
    <property type="evidence" value="ECO:0007669"/>
    <property type="project" value="InterPro"/>
</dbReference>
<evidence type="ECO:0000256" key="1">
    <source>
        <dbReference type="SAM" id="MobiDB-lite"/>
    </source>
</evidence>
<evidence type="ECO:0000256" key="2">
    <source>
        <dbReference type="SAM" id="Phobius"/>
    </source>
</evidence>
<evidence type="ECO:0000313" key="3">
    <source>
        <dbReference type="EMBL" id="ORX82175.1"/>
    </source>
</evidence>
<evidence type="ECO:0008006" key="5">
    <source>
        <dbReference type="Google" id="ProtNLM"/>
    </source>
</evidence>
<gene>
    <name evidence="3" type="ORF">BCR32DRAFT_326960</name>
</gene>
<keyword evidence="4" id="KW-1185">Reference proteome</keyword>
<dbReference type="GO" id="GO:0003830">
    <property type="term" value="F:beta-1,4-mannosylglycoprotein 4-beta-N-acetylglucosaminyltransferase activity"/>
    <property type="evidence" value="ECO:0007669"/>
    <property type="project" value="InterPro"/>
</dbReference>
<proteinExistence type="predicted"/>
<sequence>MDDMDDMDDVKYQLLGNSNITKKNQSKLKKYGKKITIILLSIVILIIVYLYYQTYIPNYEKILIKGESRKDQYGIDLNQYVLNGIYSMGYDGDINKKFEDWSLYTPQCPDLEPAQYPENIRNPKCEETSLQFGNLYVNHGKSLPFSLPLNSITNQLNQWKDWEKNNKDKEPPYYYEMSFKDSVTDEYHPFDYGYQGPDTSEISDQEYYSQVIKSRMDEVPDPRRRRLFFFILFNNEFDLLDLHISEYYDVVDYFVIYEANSTFTGGPKPLSFTRTLLETNRYDKFKDKLIPLPLTIEVNDKDTKLGKTFPRERVARRVLIEKGLRAVEARHGDIFVHGDLDEFPKANILYRMKKCGGWEHLQMGIGGGPKSFKDTNIKSYFVDKNMNIEIDDRGSYKVDYQRAYSLGFMGWFYEYSFHIINNDDGPGITRPNLLIFDARRSLGQLPERINSKPKNNNNNNNKNKNKNKRKEEIEEVKREKEGEHIDVLLDPNFDPYQGYTYSNNTNYQFNGKGYIAENIRLSIASFYENVRNANTTLLWNGGWHLSTFLPNLDIAYNKVMSYSHSDSYRYLPKFIGKNLLKYRINRPSFIYGSFERLKNYIIKLPQSYLTGYQYNFETNYWKEMIKNNGTDSEFKEYVNVLTHDVPYQVWKNPICYNYMLDRDYGINKKLWWDYIPKEKWNNFKFKDLELLIINDLLPKNITGTYKDEYIKTLKGQ</sequence>
<dbReference type="PANTHER" id="PTHR12224">
    <property type="entry name" value="BETA-1,4-MANNOSYL-GLYCOPROTEIN BETA-1,4-N-ACETYLGLUCOSAMINYL-TRANSFERASE"/>
    <property type="match status" value="1"/>
</dbReference>